<dbReference type="InterPro" id="IPR012341">
    <property type="entry name" value="6hp_glycosidase-like_sf"/>
</dbReference>
<evidence type="ECO:0000256" key="5">
    <source>
        <dbReference type="ARBA" id="ARBA00023277"/>
    </source>
</evidence>
<comment type="similarity">
    <text evidence="2">Belongs to the glycosyl hydrolase 100 family.</text>
</comment>
<evidence type="ECO:0000313" key="7">
    <source>
        <dbReference type="EMBL" id="AGA35351.1"/>
    </source>
</evidence>
<dbReference type="Pfam" id="PF12899">
    <property type="entry name" value="Glyco_hydro_100"/>
    <property type="match status" value="1"/>
</dbReference>
<accession>L0E3V2</accession>
<dbReference type="SUPFAM" id="SSF48208">
    <property type="entry name" value="Six-hairpin glycosidases"/>
    <property type="match status" value="1"/>
</dbReference>
<dbReference type="AlphaFoldDB" id="L0E3V2"/>
<protein>
    <recommendedName>
        <fullName evidence="3">beta-fructofuranosidase</fullName>
        <ecNumber evidence="3">3.2.1.26</ecNumber>
    </recommendedName>
</protein>
<proteinExistence type="inferred from homology"/>
<dbReference type="eggNOG" id="COG3408">
    <property type="taxonomic scope" value="Bacteria"/>
</dbReference>
<dbReference type="GO" id="GO:0004564">
    <property type="term" value="F:beta-fructofuranosidase activity"/>
    <property type="evidence" value="ECO:0007669"/>
    <property type="project" value="UniProtKB-EC"/>
</dbReference>
<dbReference type="EMBL" id="CP003989">
    <property type="protein sequence ID" value="AGA35351.1"/>
    <property type="molecule type" value="Genomic_DNA"/>
</dbReference>
<dbReference type="Gene3D" id="1.50.10.10">
    <property type="match status" value="1"/>
</dbReference>
<comment type="catalytic activity">
    <reaction evidence="1">
        <text>Hydrolysis of terminal non-reducing beta-D-fructofuranoside residues in beta-D-fructofuranosides.</text>
        <dbReference type="EC" id="3.2.1.26"/>
    </reaction>
</comment>
<dbReference type="InterPro" id="IPR024746">
    <property type="entry name" value="Glyco_hydro_100"/>
</dbReference>
<evidence type="ECO:0000256" key="2">
    <source>
        <dbReference type="ARBA" id="ARBA00007671"/>
    </source>
</evidence>
<dbReference type="InterPro" id="IPR008928">
    <property type="entry name" value="6-hairpin_glycosidase_sf"/>
</dbReference>
<name>L0E3V2_THIND</name>
<dbReference type="PATRIC" id="fig|1255043.3.peg.3757"/>
<organism evidence="7 8">
    <name type="scientific">Thioalkalivibrio nitratireducens (strain DSM 14787 / UNIQEM 213 / ALEN2)</name>
    <dbReference type="NCBI Taxonomy" id="1255043"/>
    <lineage>
        <taxon>Bacteria</taxon>
        <taxon>Pseudomonadati</taxon>
        <taxon>Pseudomonadota</taxon>
        <taxon>Gammaproteobacteria</taxon>
        <taxon>Chromatiales</taxon>
        <taxon>Ectothiorhodospiraceae</taxon>
        <taxon>Thioalkalivibrio</taxon>
    </lineage>
</organism>
<keyword evidence="4" id="KW-0378">Hydrolase</keyword>
<gene>
    <name evidence="7" type="ordered locus">TVNIR_3723</name>
</gene>
<keyword evidence="8" id="KW-1185">Reference proteome</keyword>
<dbReference type="EC" id="3.2.1.26" evidence="3"/>
<evidence type="ECO:0000256" key="6">
    <source>
        <dbReference type="ARBA" id="ARBA00023295"/>
    </source>
</evidence>
<dbReference type="Proteomes" id="UP000010809">
    <property type="component" value="Chromosome"/>
</dbReference>
<evidence type="ECO:0000256" key="3">
    <source>
        <dbReference type="ARBA" id="ARBA00012758"/>
    </source>
</evidence>
<evidence type="ECO:0000313" key="8">
    <source>
        <dbReference type="Proteomes" id="UP000010809"/>
    </source>
</evidence>
<dbReference type="OrthoDB" id="9763537at2"/>
<dbReference type="GO" id="GO:0033926">
    <property type="term" value="F:endo-alpha-N-acetylgalactosaminidase activity"/>
    <property type="evidence" value="ECO:0007669"/>
    <property type="project" value="InterPro"/>
</dbReference>
<keyword evidence="5" id="KW-0119">Carbohydrate metabolism</keyword>
<sequence length="421" mass="46820">MQEGALDADGNEGYERAIDLLRACATADGFLATPTQRSNYRRIWARDGAILTLAALCTDDADLIATARCTLEVLAAHQGPHGEIPSNVDPATGRISYGGTTGRVDADLWFVIACAEFWRATGDGAFLDRMLPAIEKVRFLLGAWEFNNRGLLYVPVTGDWADEYLQSGYVLYDQLLYLQAQRSFATLHEEVHGSADHALGERIGRLHHLIRGNYWFNGDGTVPGDTYHEVLYRKGLEAAPHCADRYWMPHFSPSGYGYRFDAFANVLASLFGVANDAQRERVDAFIADELLNEEMPLLPAFHPVIEPVDEDWEDLQVMFSYTFKNRPYEFHNGGLWPMLTGFHVADLARRGRTRHARALLAGIHRANSQAIDGQPWSFPEFIHGRKLTPGGTPRQGWSAAGAVIGQQALQGRTPFRINGDA</sequence>
<keyword evidence="6" id="KW-0326">Glycosidase</keyword>
<reference evidence="7" key="1">
    <citation type="submission" date="2015-12" db="EMBL/GenBank/DDBJ databases">
        <authorList>
            <person name="Tikhonova T.V."/>
            <person name="Pavlov A.R."/>
            <person name="Beletsky A.V."/>
            <person name="Mardanov A.V."/>
            <person name="Sorokin D.Y."/>
            <person name="Ravin N.V."/>
            <person name="Popov V.O."/>
        </authorList>
    </citation>
    <scope>NUCLEOTIDE SEQUENCE</scope>
    <source>
        <strain evidence="7">DSM 14787</strain>
    </source>
</reference>
<dbReference type="KEGG" id="tni:TVNIR_3723"/>
<dbReference type="GO" id="GO:0005975">
    <property type="term" value="P:carbohydrate metabolic process"/>
    <property type="evidence" value="ECO:0007669"/>
    <property type="project" value="InterPro"/>
</dbReference>
<dbReference type="STRING" id="1255043.TVNIR_3723"/>
<evidence type="ECO:0000256" key="4">
    <source>
        <dbReference type="ARBA" id="ARBA00022801"/>
    </source>
</evidence>
<evidence type="ECO:0000256" key="1">
    <source>
        <dbReference type="ARBA" id="ARBA00000094"/>
    </source>
</evidence>
<dbReference type="HOGENOM" id="CLU_652020_0_0_6"/>